<dbReference type="CDD" id="cd12148">
    <property type="entry name" value="fungal_TF_MHR"/>
    <property type="match status" value="1"/>
</dbReference>
<dbReference type="InterPro" id="IPR007219">
    <property type="entry name" value="XnlR_reg_dom"/>
</dbReference>
<comment type="caution">
    <text evidence="5">The sequence shown here is derived from an EMBL/GenBank/DDBJ whole genome shotgun (WGS) entry which is preliminary data.</text>
</comment>
<dbReference type="InterPro" id="IPR050987">
    <property type="entry name" value="AtrR-like"/>
</dbReference>
<sequence length="568" mass="63149">MSQVKPKTRRITQACDFCHRRGIKCRAASSACGSPLDSSTSTALTPCLTCVEYAQECTRLRQPKKRGTKPRSSSQVTSPAGLSPPESSVKRITAICTHDLGSSVSQPLCNRKIVTALLDVYLDTIHPTFPLWCERELWVGWRNGSFPETPSDFMSLMCMCALSAQHVGDGALFSGDVSSDEAAILAQDYLQEAIRLVPTDFDEPSSNIIRSYGFLALLGAQIGNSAMAHKYLGLYHGLSARFDLHDESRWPVGISQCEREVRRRLWWAMYRLEVHTACVLGSLVRCPEAQANVGYPSGLHHPAFIPGRDGDFEDWFAGWNSTTDLYRVLEHAICDFRSRQRPHRPSILHEARDGTVIATLITERLSRIQQELLPQFGTVSSRSSDSGRNRCGFQAVNILCTIHLARMISSLSWGDDLQSACRTARDMMLNMKSIPLEYVRAVGSPLLQQLAGVGHMLVGVANKHDLQRAEYIQLTDVLTSIIEFLAQLKECNKTAAAAEKRLNDQLLKLSQSMPEDDIHDHVVDFEITNPLDGPNLLCPSYLDQLSPSSLDGGDFFTTSLLSTFMWPR</sequence>
<name>A0A507AR71_9PEZI</name>
<evidence type="ECO:0000256" key="3">
    <source>
        <dbReference type="SAM" id="MobiDB-lite"/>
    </source>
</evidence>
<dbReference type="GO" id="GO:0003677">
    <property type="term" value="F:DNA binding"/>
    <property type="evidence" value="ECO:0007669"/>
    <property type="project" value="InterPro"/>
</dbReference>
<evidence type="ECO:0000313" key="6">
    <source>
        <dbReference type="Proteomes" id="UP000319257"/>
    </source>
</evidence>
<accession>A0A507AR71</accession>
<keyword evidence="2" id="KW-0539">Nucleus</keyword>
<dbReference type="PANTHER" id="PTHR46910:SF18">
    <property type="entry name" value="ZN(II)2CYS6 TRANSCRIPTION FACTOR (EUROFUNG)"/>
    <property type="match status" value="1"/>
</dbReference>
<dbReference type="RefSeq" id="XP_030992014.1">
    <property type="nucleotide sequence ID" value="XM_031143593.1"/>
</dbReference>
<dbReference type="GeneID" id="41976155"/>
<keyword evidence="6" id="KW-1185">Reference proteome</keyword>
<proteinExistence type="predicted"/>
<dbReference type="Pfam" id="PF04082">
    <property type="entry name" value="Fungal_trans"/>
    <property type="match status" value="1"/>
</dbReference>
<dbReference type="EMBL" id="SKBQ01000059">
    <property type="protein sequence ID" value="TPX10303.1"/>
    <property type="molecule type" value="Genomic_DNA"/>
</dbReference>
<dbReference type="AlphaFoldDB" id="A0A507AR71"/>
<organism evidence="5 6">
    <name type="scientific">Thyridium curvatum</name>
    <dbReference type="NCBI Taxonomy" id="1093900"/>
    <lineage>
        <taxon>Eukaryota</taxon>
        <taxon>Fungi</taxon>
        <taxon>Dikarya</taxon>
        <taxon>Ascomycota</taxon>
        <taxon>Pezizomycotina</taxon>
        <taxon>Sordariomycetes</taxon>
        <taxon>Sordariomycetidae</taxon>
        <taxon>Thyridiales</taxon>
        <taxon>Thyridiaceae</taxon>
        <taxon>Thyridium</taxon>
    </lineage>
</organism>
<protein>
    <recommendedName>
        <fullName evidence="4">Zn(2)-C6 fungal-type domain-containing protein</fullName>
    </recommendedName>
</protein>
<dbReference type="OrthoDB" id="2123952at2759"/>
<evidence type="ECO:0000259" key="4">
    <source>
        <dbReference type="SMART" id="SM00066"/>
    </source>
</evidence>
<dbReference type="CDD" id="cd00067">
    <property type="entry name" value="GAL4"/>
    <property type="match status" value="1"/>
</dbReference>
<dbReference type="GO" id="GO:0000981">
    <property type="term" value="F:DNA-binding transcription factor activity, RNA polymerase II-specific"/>
    <property type="evidence" value="ECO:0007669"/>
    <property type="project" value="InterPro"/>
</dbReference>
<dbReference type="PANTHER" id="PTHR46910">
    <property type="entry name" value="TRANSCRIPTION FACTOR PDR1"/>
    <property type="match status" value="1"/>
</dbReference>
<gene>
    <name evidence="5" type="ORF">E0L32_008708</name>
</gene>
<dbReference type="SUPFAM" id="SSF57701">
    <property type="entry name" value="Zn2/Cys6 DNA-binding domain"/>
    <property type="match status" value="1"/>
</dbReference>
<feature type="region of interest" description="Disordered" evidence="3">
    <location>
        <begin position="61"/>
        <end position="86"/>
    </location>
</feature>
<dbReference type="InterPro" id="IPR001138">
    <property type="entry name" value="Zn2Cys6_DnaBD"/>
</dbReference>
<evidence type="ECO:0000256" key="1">
    <source>
        <dbReference type="ARBA" id="ARBA00022723"/>
    </source>
</evidence>
<reference evidence="5 6" key="1">
    <citation type="submission" date="2019-06" db="EMBL/GenBank/DDBJ databases">
        <title>Draft genome sequence of the filamentous fungus Phialemoniopsis curvata isolated from diesel fuel.</title>
        <authorList>
            <person name="Varaljay V.A."/>
            <person name="Lyon W.J."/>
            <person name="Crouch A.L."/>
            <person name="Drake C.E."/>
            <person name="Hollomon J.M."/>
            <person name="Nadeau L.J."/>
            <person name="Nunn H.S."/>
            <person name="Stevenson B.S."/>
            <person name="Bojanowski C.L."/>
            <person name="Crookes-Goodson W.J."/>
        </authorList>
    </citation>
    <scope>NUCLEOTIDE SEQUENCE [LARGE SCALE GENOMIC DNA]</scope>
    <source>
        <strain evidence="5 6">D216</strain>
    </source>
</reference>
<dbReference type="GO" id="GO:0008270">
    <property type="term" value="F:zinc ion binding"/>
    <property type="evidence" value="ECO:0007669"/>
    <property type="project" value="InterPro"/>
</dbReference>
<evidence type="ECO:0000256" key="2">
    <source>
        <dbReference type="ARBA" id="ARBA00023242"/>
    </source>
</evidence>
<feature type="compositionally biased region" description="Polar residues" evidence="3">
    <location>
        <begin position="70"/>
        <end position="80"/>
    </location>
</feature>
<dbReference type="InParanoid" id="A0A507AR71"/>
<dbReference type="SMART" id="SM00066">
    <property type="entry name" value="GAL4"/>
    <property type="match status" value="1"/>
</dbReference>
<keyword evidence="1" id="KW-0479">Metal-binding</keyword>
<dbReference type="Proteomes" id="UP000319257">
    <property type="component" value="Unassembled WGS sequence"/>
</dbReference>
<evidence type="ECO:0000313" key="5">
    <source>
        <dbReference type="EMBL" id="TPX10303.1"/>
    </source>
</evidence>
<dbReference type="GO" id="GO:0006351">
    <property type="term" value="P:DNA-templated transcription"/>
    <property type="evidence" value="ECO:0007669"/>
    <property type="project" value="InterPro"/>
</dbReference>
<dbReference type="InterPro" id="IPR036864">
    <property type="entry name" value="Zn2-C6_fun-type_DNA-bd_sf"/>
</dbReference>
<feature type="domain" description="Zn(2)-C6 fungal-type" evidence="4">
    <location>
        <begin position="9"/>
        <end position="68"/>
    </location>
</feature>